<proteinExistence type="inferred from homology"/>
<reference evidence="6" key="1">
    <citation type="submission" date="2016-11" db="UniProtKB">
        <authorList>
            <consortium name="WormBaseParasite"/>
        </authorList>
    </citation>
    <scope>IDENTIFICATION</scope>
</reference>
<dbReference type="PROSITE" id="PS50088">
    <property type="entry name" value="ANK_REPEAT"/>
    <property type="match status" value="1"/>
</dbReference>
<dbReference type="WBParaSite" id="Hba_01550">
    <property type="protein sequence ID" value="Hba_01550"/>
    <property type="gene ID" value="Hba_01550"/>
</dbReference>
<comment type="similarity">
    <text evidence="2">Belongs to the RPAP2 family.</text>
</comment>
<feature type="repeat" description="ANK" evidence="1">
    <location>
        <begin position="34"/>
        <end position="66"/>
    </location>
</feature>
<evidence type="ECO:0000313" key="5">
    <source>
        <dbReference type="Proteomes" id="UP000095283"/>
    </source>
</evidence>
<evidence type="ECO:0000256" key="1">
    <source>
        <dbReference type="PROSITE-ProRule" id="PRU00023"/>
    </source>
</evidence>
<keyword evidence="3" id="KW-0472">Membrane</keyword>
<dbReference type="AlphaFoldDB" id="A0A1I7WA40"/>
<dbReference type="PROSITE" id="PS50297">
    <property type="entry name" value="ANK_REP_REGION"/>
    <property type="match status" value="1"/>
</dbReference>
<dbReference type="SUPFAM" id="SSF48403">
    <property type="entry name" value="Ankyrin repeat"/>
    <property type="match status" value="1"/>
</dbReference>
<feature type="transmembrane region" description="Helical" evidence="3">
    <location>
        <begin position="130"/>
        <end position="163"/>
    </location>
</feature>
<dbReference type="InterPro" id="IPR007308">
    <property type="entry name" value="Rtr1/RPAP2_dom"/>
</dbReference>
<evidence type="ECO:0000256" key="2">
    <source>
        <dbReference type="PROSITE-ProRule" id="PRU00812"/>
    </source>
</evidence>
<dbReference type="Pfam" id="PF00023">
    <property type="entry name" value="Ank"/>
    <property type="match status" value="1"/>
</dbReference>
<dbReference type="InterPro" id="IPR036770">
    <property type="entry name" value="Ankyrin_rpt-contain_sf"/>
</dbReference>
<keyword evidence="3" id="KW-0812">Transmembrane</keyword>
<evidence type="ECO:0000259" key="4">
    <source>
        <dbReference type="PROSITE" id="PS51479"/>
    </source>
</evidence>
<name>A0A1I7WA40_HETBA</name>
<evidence type="ECO:0000256" key="3">
    <source>
        <dbReference type="SAM" id="Phobius"/>
    </source>
</evidence>
<dbReference type="InterPro" id="IPR038534">
    <property type="entry name" value="Rtr1/RPAP2_sf"/>
</dbReference>
<feature type="transmembrane region" description="Helical" evidence="3">
    <location>
        <begin position="281"/>
        <end position="299"/>
    </location>
</feature>
<dbReference type="Proteomes" id="UP000095283">
    <property type="component" value="Unplaced"/>
</dbReference>
<feature type="domain" description="RTR1-type" evidence="4">
    <location>
        <begin position="205"/>
        <end position="420"/>
    </location>
</feature>
<accession>A0A1I7WA40</accession>
<dbReference type="Gene3D" id="1.25.40.20">
    <property type="entry name" value="Ankyrin repeat-containing domain"/>
    <property type="match status" value="1"/>
</dbReference>
<keyword evidence="3" id="KW-1133">Transmembrane helix</keyword>
<evidence type="ECO:0000313" key="6">
    <source>
        <dbReference type="WBParaSite" id="Hba_01550"/>
    </source>
</evidence>
<feature type="transmembrane region" description="Helical" evidence="3">
    <location>
        <begin position="254"/>
        <end position="275"/>
    </location>
</feature>
<organism evidence="5 6">
    <name type="scientific">Heterorhabditis bacteriophora</name>
    <name type="common">Entomopathogenic nematode worm</name>
    <dbReference type="NCBI Taxonomy" id="37862"/>
    <lineage>
        <taxon>Eukaryota</taxon>
        <taxon>Metazoa</taxon>
        <taxon>Ecdysozoa</taxon>
        <taxon>Nematoda</taxon>
        <taxon>Chromadorea</taxon>
        <taxon>Rhabditida</taxon>
        <taxon>Rhabditina</taxon>
        <taxon>Rhabditomorpha</taxon>
        <taxon>Strongyloidea</taxon>
        <taxon>Heterorhabditidae</taxon>
        <taxon>Heterorhabditis</taxon>
    </lineage>
</organism>
<keyword evidence="1" id="KW-0040">ANK repeat</keyword>
<dbReference type="InterPro" id="IPR002110">
    <property type="entry name" value="Ankyrin_rpt"/>
</dbReference>
<dbReference type="PROSITE" id="PS51479">
    <property type="entry name" value="ZF_RTR1"/>
    <property type="match status" value="1"/>
</dbReference>
<keyword evidence="5" id="KW-1185">Reference proteome</keyword>
<dbReference type="Gene3D" id="1.25.40.820">
    <property type="match status" value="1"/>
</dbReference>
<protein>
    <submittedName>
        <fullName evidence="6">RTR1-type domain-containing protein</fullName>
    </submittedName>
</protein>
<dbReference type="Pfam" id="PF04181">
    <property type="entry name" value="RPAP2_Rtr1"/>
    <property type="match status" value="1"/>
</dbReference>
<sequence>MTPAMWAAYRTFNMFPIRLIVQSGSDLNAREHLSGNTALHIATQERNYAALRELLLGGADVSIRNKQQETPIDIARNMRNQRLISLFFGFTATLFQSLHYGVAAAILLIIFILSQFIVRFEMHTLPSSLIPIGVCVAEPICMLITCIFCIFWDVLLFALVRTMVVTDHLPYHYFNSWRITTKVLYNISAAVFSVKNTIILIFRYRKLPYLDCSTWDELIEERYIGKLCGYPLCSATLLSKSTQKYHIDKKIRRLAVNFSCYLHTLLCTYILSYSVCDINIYYYYYYYYYYYCYTLLYLVEKDDSTDEDIGDEEKHEILWENENDGSSKSVKRLFFHSTESTVHFPSSEKAYELGKYSTEQAINSEINNTEKNLPDHQQSRKLKLTKDETCKLKRLSKKYSKISHVKRPAIIEIPLIYARKAQETTMDNELQSNESYLMLSQNQSDVHTVATLFSGWLTERSRDLVRLGRRQPVGEMNIIWKKFFMGEAFSEDDENNILLPDIDLVDVKKKQLSILLQATKPTLFPEEVLQLKKKEIFVLRFSDMLYYLLTCTINVKRLLKALRSLLFTY</sequence>
<feature type="transmembrane region" description="Helical" evidence="3">
    <location>
        <begin position="98"/>
        <end position="118"/>
    </location>
</feature>